<evidence type="ECO:0000313" key="2">
    <source>
        <dbReference type="Proteomes" id="UP000001307"/>
    </source>
</evidence>
<dbReference type="Proteomes" id="UP000001307">
    <property type="component" value="Unassembled WGS sequence"/>
</dbReference>
<keyword evidence="2" id="KW-1185">Reference proteome</keyword>
<protein>
    <submittedName>
        <fullName evidence="1">Uncharacterized protein</fullName>
    </submittedName>
</protein>
<sequence>MASGGKKRKLGVFEEPKDEKITKMIDSLKREYILEGFKIEKEDDKPTGFVHCIGSCRNKNAEFSAKGSRYVVNPMILKKHVEKYHNLINPEEKAKIKKIDKNEIIEIQKMSASIIADNHLALDHYNNPKVIKRDEKIIECFEGNKEIASSVSLTRYKCKKLFETSSSESLSRAY</sequence>
<name>E4WSX7_OIKDI</name>
<reference evidence="1" key="1">
    <citation type="journal article" date="2010" name="Science">
        <title>Plasticity of animal genome architecture unmasked by rapid evolution of a pelagic tunicate.</title>
        <authorList>
            <person name="Denoeud F."/>
            <person name="Henriet S."/>
            <person name="Mungpakdee S."/>
            <person name="Aury J.M."/>
            <person name="Da Silva C."/>
            <person name="Brinkmann H."/>
            <person name="Mikhaleva J."/>
            <person name="Olsen L.C."/>
            <person name="Jubin C."/>
            <person name="Canestro C."/>
            <person name="Bouquet J.M."/>
            <person name="Danks G."/>
            <person name="Poulain J."/>
            <person name="Campsteijn C."/>
            <person name="Adamski M."/>
            <person name="Cross I."/>
            <person name="Yadetie F."/>
            <person name="Muffato M."/>
            <person name="Louis A."/>
            <person name="Butcher S."/>
            <person name="Tsagkogeorga G."/>
            <person name="Konrad A."/>
            <person name="Singh S."/>
            <person name="Jensen M.F."/>
            <person name="Cong E.H."/>
            <person name="Eikeseth-Otteraa H."/>
            <person name="Noel B."/>
            <person name="Anthouard V."/>
            <person name="Porcel B.M."/>
            <person name="Kachouri-Lafond R."/>
            <person name="Nishino A."/>
            <person name="Ugolini M."/>
            <person name="Chourrout P."/>
            <person name="Nishida H."/>
            <person name="Aasland R."/>
            <person name="Huzurbazar S."/>
            <person name="Westhof E."/>
            <person name="Delsuc F."/>
            <person name="Lehrach H."/>
            <person name="Reinhardt R."/>
            <person name="Weissenbach J."/>
            <person name="Roy S.W."/>
            <person name="Artiguenave F."/>
            <person name="Postlethwait J.H."/>
            <person name="Manak J.R."/>
            <person name="Thompson E.M."/>
            <person name="Jaillon O."/>
            <person name="Du Pasquier L."/>
            <person name="Boudinot P."/>
            <person name="Liberles D.A."/>
            <person name="Volff J.N."/>
            <person name="Philippe H."/>
            <person name="Lenhard B."/>
            <person name="Roest Crollius H."/>
            <person name="Wincker P."/>
            <person name="Chourrout D."/>
        </authorList>
    </citation>
    <scope>NUCLEOTIDE SEQUENCE [LARGE SCALE GENOMIC DNA]</scope>
</reference>
<accession>E4WSX7</accession>
<proteinExistence type="predicted"/>
<dbReference type="InParanoid" id="E4WSX7"/>
<gene>
    <name evidence="1" type="ORF">GSOID_T00005838001</name>
</gene>
<evidence type="ECO:0000313" key="1">
    <source>
        <dbReference type="EMBL" id="CBY06776.1"/>
    </source>
</evidence>
<dbReference type="AlphaFoldDB" id="E4WSX7"/>
<dbReference type="EMBL" id="FN653016">
    <property type="protein sequence ID" value="CBY06776.1"/>
    <property type="molecule type" value="Genomic_DNA"/>
</dbReference>
<organism evidence="1">
    <name type="scientific">Oikopleura dioica</name>
    <name type="common">Tunicate</name>
    <dbReference type="NCBI Taxonomy" id="34765"/>
    <lineage>
        <taxon>Eukaryota</taxon>
        <taxon>Metazoa</taxon>
        <taxon>Chordata</taxon>
        <taxon>Tunicata</taxon>
        <taxon>Appendicularia</taxon>
        <taxon>Copelata</taxon>
        <taxon>Oikopleuridae</taxon>
        <taxon>Oikopleura</taxon>
    </lineage>
</organism>